<dbReference type="InterPro" id="IPR011697">
    <property type="entry name" value="Peptidase_C26"/>
</dbReference>
<proteinExistence type="predicted"/>
<dbReference type="Gene3D" id="3.40.50.880">
    <property type="match status" value="1"/>
</dbReference>
<dbReference type="CDD" id="cd01745">
    <property type="entry name" value="GATase1_2"/>
    <property type="match status" value="1"/>
</dbReference>
<reference evidence="1 2" key="1">
    <citation type="submission" date="2020-01" db="EMBL/GenBank/DDBJ databases">
        <title>Whole-genome sequence of Heliobacterium undosum DSM 13378.</title>
        <authorList>
            <person name="Kyndt J.A."/>
            <person name="Meyer T.E."/>
        </authorList>
    </citation>
    <scope>NUCLEOTIDE SEQUENCE [LARGE SCALE GENOMIC DNA]</scope>
    <source>
        <strain evidence="1 2">DSM 13378</strain>
    </source>
</reference>
<dbReference type="GO" id="GO:0006598">
    <property type="term" value="P:polyamine catabolic process"/>
    <property type="evidence" value="ECO:0007669"/>
    <property type="project" value="TreeGrafter"/>
</dbReference>
<dbReference type="SUPFAM" id="SSF52317">
    <property type="entry name" value="Class I glutamine amidotransferase-like"/>
    <property type="match status" value="1"/>
</dbReference>
<dbReference type="PANTHER" id="PTHR43235">
    <property type="entry name" value="GLUTAMINE AMIDOTRANSFERASE PB2B2.05-RELATED"/>
    <property type="match status" value="1"/>
</dbReference>
<dbReference type="EMBL" id="WXEY01000008">
    <property type="protein sequence ID" value="MZP29899.1"/>
    <property type="molecule type" value="Genomic_DNA"/>
</dbReference>
<dbReference type="GO" id="GO:0005829">
    <property type="term" value="C:cytosol"/>
    <property type="evidence" value="ECO:0007669"/>
    <property type="project" value="TreeGrafter"/>
</dbReference>
<accession>A0A845L413</accession>
<dbReference type="InterPro" id="IPR029062">
    <property type="entry name" value="Class_I_gatase-like"/>
</dbReference>
<protein>
    <submittedName>
        <fullName evidence="1">Gamma-glutamyl-gamma-aminobutyrate hydrolase family protein</fullName>
    </submittedName>
</protein>
<keyword evidence="2" id="KW-1185">Reference proteome</keyword>
<dbReference type="AlphaFoldDB" id="A0A845L413"/>
<evidence type="ECO:0000313" key="1">
    <source>
        <dbReference type="EMBL" id="MZP29899.1"/>
    </source>
</evidence>
<dbReference type="RefSeq" id="WP_161258201.1">
    <property type="nucleotide sequence ID" value="NZ_WXEY01000008.1"/>
</dbReference>
<evidence type="ECO:0000313" key="2">
    <source>
        <dbReference type="Proteomes" id="UP000463470"/>
    </source>
</evidence>
<comment type="caution">
    <text evidence="1">The sequence shown here is derived from an EMBL/GenBank/DDBJ whole genome shotgun (WGS) entry which is preliminary data.</text>
</comment>
<dbReference type="Proteomes" id="UP000463470">
    <property type="component" value="Unassembled WGS sequence"/>
</dbReference>
<dbReference type="OrthoDB" id="9813383at2"/>
<name>A0A845L413_9FIRM</name>
<gene>
    <name evidence="1" type="ORF">GTO91_09310</name>
</gene>
<keyword evidence="1" id="KW-0378">Hydrolase</keyword>
<dbReference type="Pfam" id="PF07722">
    <property type="entry name" value="Peptidase_C26"/>
    <property type="match status" value="1"/>
</dbReference>
<dbReference type="GO" id="GO:0033969">
    <property type="term" value="F:gamma-glutamyl-gamma-aminobutyrate hydrolase activity"/>
    <property type="evidence" value="ECO:0007669"/>
    <property type="project" value="TreeGrafter"/>
</dbReference>
<dbReference type="PROSITE" id="PS51273">
    <property type="entry name" value="GATASE_TYPE_1"/>
    <property type="match status" value="1"/>
</dbReference>
<organism evidence="1 2">
    <name type="scientific">Heliomicrobium undosum</name>
    <dbReference type="NCBI Taxonomy" id="121734"/>
    <lineage>
        <taxon>Bacteria</taxon>
        <taxon>Bacillati</taxon>
        <taxon>Bacillota</taxon>
        <taxon>Clostridia</taxon>
        <taxon>Eubacteriales</taxon>
        <taxon>Heliobacteriaceae</taxon>
        <taxon>Heliomicrobium</taxon>
    </lineage>
</organism>
<sequence>MSRPRVLLTPSFERGRLSLRREYCRALAGAGLTVWPVPLEAAEEPWNYLDMAHGVVLSGGGDIDPARYGQQPHAALGEVDPERDALEFTLTAEALRRQLPVLAVCRGMQVLNVALGGTLIQDIPRQRPIALRHQQKAPRWHPSHSIEVTGGSRLREIYPPGFGRVNSFHHQSVDRVGRELRPVAAAPDGIIEALEGIGPGFIMAVQWHPEDLCHCEPESRGLFRLFAEACRGEMAKRGESVGGGG</sequence>
<dbReference type="PANTHER" id="PTHR43235:SF1">
    <property type="entry name" value="GLUTAMINE AMIDOTRANSFERASE PB2B2.05-RELATED"/>
    <property type="match status" value="1"/>
</dbReference>
<dbReference type="InterPro" id="IPR044668">
    <property type="entry name" value="PuuD-like"/>
</dbReference>